<organism evidence="9 10">
    <name type="scientific">Protomyces lactucae-debilis</name>
    <dbReference type="NCBI Taxonomy" id="2754530"/>
    <lineage>
        <taxon>Eukaryota</taxon>
        <taxon>Fungi</taxon>
        <taxon>Dikarya</taxon>
        <taxon>Ascomycota</taxon>
        <taxon>Taphrinomycotina</taxon>
        <taxon>Taphrinomycetes</taxon>
        <taxon>Taphrinales</taxon>
        <taxon>Protomycetaceae</taxon>
        <taxon>Protomyces</taxon>
    </lineage>
</organism>
<evidence type="ECO:0000313" key="10">
    <source>
        <dbReference type="Proteomes" id="UP000193685"/>
    </source>
</evidence>
<dbReference type="GO" id="GO:0043021">
    <property type="term" value="F:ribonucleoprotein complex binding"/>
    <property type="evidence" value="ECO:0007669"/>
    <property type="project" value="UniProtKB-UniRule"/>
</dbReference>
<protein>
    <recommendedName>
        <fullName evidence="6">Ribosome biogenesis protein YTM1</fullName>
    </recommendedName>
</protein>
<comment type="subcellular location">
    <subcellularLocation>
        <location evidence="6">Nucleus</location>
        <location evidence="6">Nucleolus</location>
    </subcellularLocation>
    <subcellularLocation>
        <location evidence="6">Nucleus</location>
        <location evidence="6">Nucleoplasm</location>
    </subcellularLocation>
</comment>
<keyword evidence="1 6" id="KW-0690">Ribosome biogenesis</keyword>
<dbReference type="SMART" id="SM00320">
    <property type="entry name" value="WD40"/>
    <property type="match status" value="7"/>
</dbReference>
<dbReference type="GO" id="GO:0000463">
    <property type="term" value="P:maturation of LSU-rRNA from tricistronic rRNA transcript (SSU-rRNA, 5.8S rRNA, LSU-rRNA)"/>
    <property type="evidence" value="ECO:0007669"/>
    <property type="project" value="UniProtKB-UniRule"/>
</dbReference>
<dbReference type="GO" id="GO:0000466">
    <property type="term" value="P:maturation of 5.8S rRNA from tricistronic rRNA transcript (SSU-rRNA, 5.8S rRNA, LSU-rRNA)"/>
    <property type="evidence" value="ECO:0007669"/>
    <property type="project" value="UniProtKB-UniRule"/>
</dbReference>
<comment type="subunit">
    <text evidence="6">Component of the NOP7 complex, composed of ERB1, NOP7 and YTM1. Within the NOP7 complex ERB1 appears to interact directly with NOP7 and YTM1. The NOP7 complex also associates with the 66S pre-ribosome.</text>
</comment>
<dbReference type="InterPro" id="IPR028599">
    <property type="entry name" value="WDR12/Ytm1"/>
</dbReference>
<dbReference type="Gene3D" id="2.130.10.10">
    <property type="entry name" value="YVTN repeat-like/Quinoprotein amine dehydrogenase"/>
    <property type="match status" value="1"/>
</dbReference>
<dbReference type="Proteomes" id="UP000193685">
    <property type="component" value="Unassembled WGS sequence"/>
</dbReference>
<dbReference type="InterPro" id="IPR036322">
    <property type="entry name" value="WD40_repeat_dom_sf"/>
</dbReference>
<evidence type="ECO:0000256" key="2">
    <source>
        <dbReference type="ARBA" id="ARBA00022552"/>
    </source>
</evidence>
<keyword evidence="2 6" id="KW-0698">rRNA processing</keyword>
<evidence type="ECO:0000256" key="6">
    <source>
        <dbReference type="HAMAP-Rule" id="MF_03029"/>
    </source>
</evidence>
<gene>
    <name evidence="6" type="primary">YTM1</name>
    <name evidence="9" type="ORF">BCR37DRAFT_24097</name>
</gene>
<dbReference type="OrthoDB" id="10251381at2759"/>
<dbReference type="GO" id="GO:0070545">
    <property type="term" value="C:PeBoW complex"/>
    <property type="evidence" value="ECO:0007669"/>
    <property type="project" value="TreeGrafter"/>
</dbReference>
<dbReference type="PANTHER" id="PTHR19855">
    <property type="entry name" value="WD40 REPEAT PROTEIN 12, 37"/>
    <property type="match status" value="1"/>
</dbReference>
<dbReference type="PROSITE" id="PS50082">
    <property type="entry name" value="WD_REPEATS_2"/>
    <property type="match status" value="4"/>
</dbReference>
<comment type="similarity">
    <text evidence="6">Belongs to the WD repeat WDR12/YTM1 family.</text>
</comment>
<evidence type="ECO:0000256" key="5">
    <source>
        <dbReference type="ARBA" id="ARBA00023242"/>
    </source>
</evidence>
<dbReference type="InterPro" id="IPR020472">
    <property type="entry name" value="WD40_PAC1"/>
</dbReference>
<evidence type="ECO:0000313" key="9">
    <source>
        <dbReference type="EMBL" id="ORY81935.1"/>
    </source>
</evidence>
<comment type="caution">
    <text evidence="9">The sequence shown here is derived from an EMBL/GenBank/DDBJ whole genome shotgun (WGS) entry which is preliminary data.</text>
</comment>
<feature type="repeat" description="WD" evidence="7">
    <location>
        <begin position="149"/>
        <end position="194"/>
    </location>
</feature>
<feature type="repeat" description="WD" evidence="7">
    <location>
        <begin position="347"/>
        <end position="395"/>
    </location>
</feature>
<keyword evidence="3 7" id="KW-0853">WD repeat</keyword>
<keyword evidence="10" id="KW-1185">Reference proteome</keyword>
<proteinExistence type="inferred from homology"/>
<evidence type="ECO:0000256" key="7">
    <source>
        <dbReference type="PROSITE-ProRule" id="PRU00221"/>
    </source>
</evidence>
<dbReference type="InterPro" id="IPR012972">
    <property type="entry name" value="NLE"/>
</dbReference>
<dbReference type="InterPro" id="IPR001680">
    <property type="entry name" value="WD40_rpt"/>
</dbReference>
<evidence type="ECO:0000259" key="8">
    <source>
        <dbReference type="Pfam" id="PF08154"/>
    </source>
</evidence>
<dbReference type="HAMAP" id="MF_03029">
    <property type="entry name" value="WDR12"/>
    <property type="match status" value="1"/>
</dbReference>
<reference evidence="9 10" key="1">
    <citation type="submission" date="2016-07" db="EMBL/GenBank/DDBJ databases">
        <title>Pervasive Adenine N6-methylation of Active Genes in Fungi.</title>
        <authorList>
            <consortium name="DOE Joint Genome Institute"/>
            <person name="Mondo S.J."/>
            <person name="Dannebaum R.O."/>
            <person name="Kuo R.C."/>
            <person name="Labutti K."/>
            <person name="Haridas S."/>
            <person name="Kuo A."/>
            <person name="Salamov A."/>
            <person name="Ahrendt S.R."/>
            <person name="Lipzen A."/>
            <person name="Sullivan W."/>
            <person name="Andreopoulos W.B."/>
            <person name="Clum A."/>
            <person name="Lindquist E."/>
            <person name="Daum C."/>
            <person name="Ramamoorthy G.K."/>
            <person name="Gryganskyi A."/>
            <person name="Culley D."/>
            <person name="Magnuson J.K."/>
            <person name="James T.Y."/>
            <person name="O'Malley M.A."/>
            <person name="Stajich J.E."/>
            <person name="Spatafora J.W."/>
            <person name="Visel A."/>
            <person name="Grigoriev I.V."/>
        </authorList>
    </citation>
    <scope>NUCLEOTIDE SEQUENCE [LARGE SCALE GENOMIC DNA]</scope>
    <source>
        <strain evidence="9 10">12-1054</strain>
    </source>
</reference>
<sequence length="449" mass="48451">METTEQETVAAPGTDTLNVQINFTTKDASVAFDQDAPILVPTSLKRYGLSEVVNHLLGQQDEPVPFSFLIDGELLSTSVQDFLTKRGLSSETVLNVEYIRSILPPSFLASYPHDDWISAVALQGQDIVTGSYDSLVRVWDQSQHCKATGIGHTNAIKAVAYAGSLTGQQANLATASMDRTLRLWQLHASGDALTCTAELRGHVASVESCDLHGTTLVSGSSDGILGLWDTSDELGQPYIATHQAKRKRQRGTGVGVLTSRQLKQTHSQPISQVMLNPQDASLAYSSSWDKSLIATDLTTMLPITTIQTGSPLFSLLSIPSLSIVLTGGQRSVQVHDLRSNQLTRSTLQGHGNFVSSLARAPIMSGVSNNAYLFASGSYDGDVRVWDLRNDRSLYVIGRTKQERKERQSTGSNQVMCVAWGEMGIVSGGEDCQLQINRGVHQSITASASA</sequence>
<keyword evidence="4" id="KW-0677">Repeat</keyword>
<dbReference type="InterPro" id="IPR015943">
    <property type="entry name" value="WD40/YVTN_repeat-like_dom_sf"/>
</dbReference>
<dbReference type="Pfam" id="PF08154">
    <property type="entry name" value="NLE"/>
    <property type="match status" value="1"/>
</dbReference>
<dbReference type="OMA" id="HTRSCKA"/>
<dbReference type="CDD" id="cd00200">
    <property type="entry name" value="WD40"/>
    <property type="match status" value="1"/>
</dbReference>
<feature type="repeat" description="WD" evidence="7">
    <location>
        <begin position="199"/>
        <end position="229"/>
    </location>
</feature>
<dbReference type="PROSITE" id="PS50294">
    <property type="entry name" value="WD_REPEATS_REGION"/>
    <property type="match status" value="1"/>
</dbReference>
<dbReference type="SUPFAM" id="SSF50978">
    <property type="entry name" value="WD40 repeat-like"/>
    <property type="match status" value="1"/>
</dbReference>
<comment type="function">
    <text evidence="6">Component of the NOP7 complex, which is required for maturation of the 25S and 5.8S ribosomal RNAs and formation of the 60S ribosome.</text>
</comment>
<dbReference type="PRINTS" id="PR00320">
    <property type="entry name" value="GPROTEINBRPT"/>
</dbReference>
<dbReference type="EMBL" id="MCFI01000010">
    <property type="protein sequence ID" value="ORY81935.1"/>
    <property type="molecule type" value="Genomic_DNA"/>
</dbReference>
<evidence type="ECO:0000256" key="1">
    <source>
        <dbReference type="ARBA" id="ARBA00022517"/>
    </source>
</evidence>
<evidence type="ECO:0000256" key="3">
    <source>
        <dbReference type="ARBA" id="ARBA00022574"/>
    </source>
</evidence>
<accession>A0A1Y2FGI5</accession>
<dbReference type="GO" id="GO:0030687">
    <property type="term" value="C:preribosome, large subunit precursor"/>
    <property type="evidence" value="ECO:0007669"/>
    <property type="project" value="UniProtKB-UniRule"/>
</dbReference>
<dbReference type="GO" id="GO:0005654">
    <property type="term" value="C:nucleoplasm"/>
    <property type="evidence" value="ECO:0007669"/>
    <property type="project" value="UniProtKB-SubCell"/>
</dbReference>
<feature type="repeat" description="WD" evidence="7">
    <location>
        <begin position="110"/>
        <end position="140"/>
    </location>
</feature>
<evidence type="ECO:0000256" key="4">
    <source>
        <dbReference type="ARBA" id="ARBA00022737"/>
    </source>
</evidence>
<name>A0A1Y2FGI5_PROLT</name>
<keyword evidence="5 6" id="KW-0539">Nucleus</keyword>
<dbReference type="PANTHER" id="PTHR19855:SF11">
    <property type="entry name" value="RIBOSOME BIOGENESIS PROTEIN WDR12"/>
    <property type="match status" value="1"/>
</dbReference>
<dbReference type="STRING" id="56484.A0A1Y2FGI5"/>
<feature type="domain" description="NLE" evidence="8">
    <location>
        <begin position="19"/>
        <end position="83"/>
    </location>
</feature>
<dbReference type="AlphaFoldDB" id="A0A1Y2FGI5"/>
<dbReference type="Pfam" id="PF00400">
    <property type="entry name" value="WD40"/>
    <property type="match status" value="4"/>
</dbReference>